<sequence>MVRGADLEKRGAQAQDEPHRPSAVAAKRDDALARTIAVLVSLVVVGSIAALVGSWRGDAGNPAFDGTVGEVTMLSIDGTYRIDDGEWRPVDGSSFEAALVGVQSVTVRGRLSRAVPEGERVNLRLSSTSCVVRVNGTEAFSFDGRSGTGPASEPMLGWVGFASPGITEGDQVEVELCSASRWSSLGDYELTFRTLNAGDADSLRRAMTQLFFPMLACGAAVLCAGVVLLLVASLGHLIGVPKERGGMLFAVYVLLGGVWIFFCFDYVTLFIPHPQFTATVSLLAQDAMPLALVGYVIQRSAGTLRRFARAVLAAMAAVEATAIALRVAGACSLFDANILIVTLFVTAEVAVVGAFAFRAVRSSNREMREAAVVVLPCTVGSLFEALSFLVWGVSTGFALTAGIAVSAAFRFVALYAYARKQVELAERARRAEQELVQSRVAIALSQIQPHFLYNALATIQYLCTEDPPLAARTVDDFARYLRGNMDSLTNDRPIPFARELEHLRHYVAIEQLRFPHIDVEFDVEEEQFLLPALTVQPLVENAVRHGLRNRAQDGTVTVSTRSGEGCFLVCVSDNGMGFERALDVPDIADAPQDFAARLDPVRSHIGLSNVAFRVRSLCGGSVSLRSRPGEGCRVTVTIPR</sequence>
<dbReference type="InterPro" id="IPR050640">
    <property type="entry name" value="Bact_2-comp_sensor_kinase"/>
</dbReference>
<proteinExistence type="predicted"/>
<keyword evidence="5" id="KW-0418">Kinase</keyword>
<keyword evidence="2" id="KW-0812">Transmembrane</keyword>
<dbReference type="SUPFAM" id="SSF55874">
    <property type="entry name" value="ATPase domain of HSP90 chaperone/DNA topoisomerase II/histidine kinase"/>
    <property type="match status" value="1"/>
</dbReference>
<feature type="transmembrane region" description="Helical" evidence="2">
    <location>
        <begin position="370"/>
        <end position="391"/>
    </location>
</feature>
<feature type="transmembrane region" description="Helical" evidence="2">
    <location>
        <begin position="397"/>
        <end position="418"/>
    </location>
</feature>
<evidence type="ECO:0000313" key="5">
    <source>
        <dbReference type="EMBL" id="MBC2888145.1"/>
    </source>
</evidence>
<dbReference type="InterPro" id="IPR003594">
    <property type="entry name" value="HATPase_dom"/>
</dbReference>
<evidence type="ECO:0000259" key="3">
    <source>
        <dbReference type="Pfam" id="PF02518"/>
    </source>
</evidence>
<dbReference type="GO" id="GO:0016020">
    <property type="term" value="C:membrane"/>
    <property type="evidence" value="ECO:0007669"/>
    <property type="project" value="InterPro"/>
</dbReference>
<feature type="transmembrane region" description="Helical" evidence="2">
    <location>
        <begin position="310"/>
        <end position="330"/>
    </location>
</feature>
<gene>
    <name evidence="5" type="ORF">H7313_02095</name>
</gene>
<evidence type="ECO:0000256" key="2">
    <source>
        <dbReference type="SAM" id="Phobius"/>
    </source>
</evidence>
<dbReference type="AlphaFoldDB" id="A0A842JE36"/>
<keyword evidence="6" id="KW-1185">Reference proteome</keyword>
<dbReference type="Pfam" id="PF06580">
    <property type="entry name" value="His_kinase"/>
    <property type="match status" value="1"/>
</dbReference>
<feature type="transmembrane region" description="Helical" evidence="2">
    <location>
        <begin position="247"/>
        <end position="271"/>
    </location>
</feature>
<feature type="transmembrane region" description="Helical" evidence="2">
    <location>
        <begin position="36"/>
        <end position="55"/>
    </location>
</feature>
<dbReference type="Proteomes" id="UP000587396">
    <property type="component" value="Unassembled WGS sequence"/>
</dbReference>
<accession>A0A842JE36</accession>
<comment type="caution">
    <text evidence="5">The sequence shown here is derived from an EMBL/GenBank/DDBJ whole genome shotgun (WGS) entry which is preliminary data.</text>
</comment>
<feature type="transmembrane region" description="Helical" evidence="2">
    <location>
        <begin position="336"/>
        <end position="358"/>
    </location>
</feature>
<feature type="transmembrane region" description="Helical" evidence="2">
    <location>
        <begin position="277"/>
        <end position="298"/>
    </location>
</feature>
<dbReference type="EMBL" id="JACMSE010000001">
    <property type="protein sequence ID" value="MBC2888145.1"/>
    <property type="molecule type" value="Genomic_DNA"/>
</dbReference>
<evidence type="ECO:0000313" key="6">
    <source>
        <dbReference type="Proteomes" id="UP000587396"/>
    </source>
</evidence>
<evidence type="ECO:0000256" key="1">
    <source>
        <dbReference type="SAM" id="MobiDB-lite"/>
    </source>
</evidence>
<feature type="transmembrane region" description="Helical" evidence="2">
    <location>
        <begin position="210"/>
        <end position="235"/>
    </location>
</feature>
<dbReference type="GO" id="GO:0000155">
    <property type="term" value="F:phosphorelay sensor kinase activity"/>
    <property type="evidence" value="ECO:0007669"/>
    <property type="project" value="InterPro"/>
</dbReference>
<dbReference type="InterPro" id="IPR036890">
    <property type="entry name" value="HATPase_C_sf"/>
</dbReference>
<dbReference type="RefSeq" id="WP_185904124.1">
    <property type="nucleotide sequence ID" value="NZ_JACMSE010000001.1"/>
</dbReference>
<feature type="domain" description="Signal transduction histidine kinase internal region" evidence="4">
    <location>
        <begin position="444"/>
        <end position="515"/>
    </location>
</feature>
<feature type="domain" description="Histidine kinase/HSP90-like ATPase" evidence="3">
    <location>
        <begin position="534"/>
        <end position="639"/>
    </location>
</feature>
<evidence type="ECO:0000259" key="4">
    <source>
        <dbReference type="Pfam" id="PF06580"/>
    </source>
</evidence>
<dbReference type="Pfam" id="PF02518">
    <property type="entry name" value="HATPase_c"/>
    <property type="match status" value="1"/>
</dbReference>
<keyword evidence="5" id="KW-0808">Transferase</keyword>
<keyword evidence="2" id="KW-0472">Membrane</keyword>
<keyword evidence="2" id="KW-1133">Transmembrane helix</keyword>
<dbReference type="InterPro" id="IPR010559">
    <property type="entry name" value="Sig_transdc_His_kin_internal"/>
</dbReference>
<protein>
    <submittedName>
        <fullName evidence="5">Histidine kinase</fullName>
    </submittedName>
</protein>
<name>A0A842JE36_9ACTN</name>
<organism evidence="5 6">
    <name type="scientific">Gordonibacter massiliensis</name>
    <name type="common">ex Traore et al. 2017</name>
    <dbReference type="NCBI Taxonomy" id="1841863"/>
    <lineage>
        <taxon>Bacteria</taxon>
        <taxon>Bacillati</taxon>
        <taxon>Actinomycetota</taxon>
        <taxon>Coriobacteriia</taxon>
        <taxon>Eggerthellales</taxon>
        <taxon>Eggerthellaceae</taxon>
        <taxon>Gordonibacter</taxon>
    </lineage>
</organism>
<dbReference type="Gene3D" id="3.30.565.10">
    <property type="entry name" value="Histidine kinase-like ATPase, C-terminal domain"/>
    <property type="match status" value="1"/>
</dbReference>
<dbReference type="PANTHER" id="PTHR34220">
    <property type="entry name" value="SENSOR HISTIDINE KINASE YPDA"/>
    <property type="match status" value="1"/>
</dbReference>
<dbReference type="PANTHER" id="PTHR34220:SF7">
    <property type="entry name" value="SENSOR HISTIDINE KINASE YPDA"/>
    <property type="match status" value="1"/>
</dbReference>
<reference evidence="5 6" key="1">
    <citation type="submission" date="2020-08" db="EMBL/GenBank/DDBJ databases">
        <authorList>
            <person name="Liu C."/>
            <person name="Sun Q."/>
        </authorList>
    </citation>
    <scope>NUCLEOTIDE SEQUENCE [LARGE SCALE GENOMIC DNA]</scope>
    <source>
        <strain evidence="5 6">N22</strain>
    </source>
</reference>
<feature type="region of interest" description="Disordered" evidence="1">
    <location>
        <begin position="1"/>
        <end position="26"/>
    </location>
</feature>